<evidence type="ECO:0000256" key="9">
    <source>
        <dbReference type="ARBA" id="ARBA00022822"/>
    </source>
</evidence>
<dbReference type="InterPro" id="IPR045186">
    <property type="entry name" value="Indole-3-glycerol_P_synth"/>
</dbReference>
<dbReference type="OrthoDB" id="9804217at2"/>
<dbReference type="SUPFAM" id="SSF51366">
    <property type="entry name" value="Ribulose-phoshate binding barrel"/>
    <property type="match status" value="2"/>
</dbReference>
<organism evidence="19 20">
    <name type="scientific">secondary endosymbiont of Trabutina mannipara</name>
    <dbReference type="NCBI Taxonomy" id="1835721"/>
    <lineage>
        <taxon>Bacteria</taxon>
        <taxon>Pseudomonadati</taxon>
        <taxon>Pseudomonadota</taxon>
        <taxon>Gammaproteobacteria</taxon>
        <taxon>Enterobacterales</taxon>
        <taxon>Enterobacteriaceae</taxon>
    </lineage>
</organism>
<dbReference type="CDD" id="cd00405">
    <property type="entry name" value="PRAI"/>
    <property type="match status" value="1"/>
</dbReference>
<keyword evidence="20" id="KW-1185">Reference proteome</keyword>
<dbReference type="NCBIfam" id="NF006945">
    <property type="entry name" value="PRK09427.1"/>
    <property type="match status" value="1"/>
</dbReference>
<keyword evidence="10 15" id="KW-0057">Aromatic amino acid biosynthesis</keyword>
<dbReference type="RefSeq" id="WP_083172229.1">
    <property type="nucleotide sequence ID" value="NZ_LT594522.1"/>
</dbReference>
<name>A0A1C3L3N9_9ENTR</name>
<dbReference type="PANTHER" id="PTHR22854">
    <property type="entry name" value="TRYPTOPHAN BIOSYNTHESIS PROTEIN"/>
    <property type="match status" value="1"/>
</dbReference>
<comment type="catalytic activity">
    <reaction evidence="1 16">
        <text>N-(5-phospho-beta-D-ribosyl)anthranilate = 1-(2-carboxyphenylamino)-1-deoxy-D-ribulose 5-phosphate</text>
        <dbReference type="Rhea" id="RHEA:21540"/>
        <dbReference type="ChEBI" id="CHEBI:18277"/>
        <dbReference type="ChEBI" id="CHEBI:58613"/>
        <dbReference type="EC" id="5.3.1.24"/>
    </reaction>
</comment>
<evidence type="ECO:0000259" key="18">
    <source>
        <dbReference type="Pfam" id="PF00697"/>
    </source>
</evidence>
<dbReference type="GO" id="GO:0004640">
    <property type="term" value="F:phosphoribosylanthranilate isomerase activity"/>
    <property type="evidence" value="ECO:0007669"/>
    <property type="project" value="UniProtKB-UniRule"/>
</dbReference>
<dbReference type="HAMAP" id="MF_00134_B">
    <property type="entry name" value="IGPS_B"/>
    <property type="match status" value="1"/>
</dbReference>
<dbReference type="PATRIC" id="fig|1835721.3.peg.13"/>
<reference evidence="20" key="1">
    <citation type="submission" date="2016-06" db="EMBL/GenBank/DDBJ databases">
        <authorList>
            <person name="Szabo Gitta"/>
        </authorList>
    </citation>
    <scope>NUCLEOTIDE SEQUENCE [LARGE SCALE GENOMIC DNA]</scope>
</reference>
<evidence type="ECO:0000259" key="17">
    <source>
        <dbReference type="Pfam" id="PF00218"/>
    </source>
</evidence>
<dbReference type="FunFam" id="3.20.20.70:FF:000024">
    <property type="entry name" value="Indole-3-glycerol phosphate synthase"/>
    <property type="match status" value="1"/>
</dbReference>
<sequence>MKDTILTKIIKDKYEWITKLKKLYPLKSFNHKVNPSTRSFYHAISDNNKIEFILECKKASPSKGIICSDFDPINIASIYRHYASVISVLTEEKYFKGNLNFLRQVSQSINQPILCKDFIIDPWQIYLARLYQADAILLMLSILNDDNYCKLVTVAHHLNMGILTEVINNKERNRAISLKAKVIGINNRDLRYLSINLNRINVLSPKLPADINIISESGITICNKVRKISNYTNGFLIGSTLMAETNLITSLFKILLGANKVCGLTRTIDARASIESGAIYGGLIFIPGTPRVINENIAQNIISSAALHYVGVFSNNSIKKIVNITTKLAISILQLHGNENQNYIDILNQYLVSDGYLWKVFDIFNIILPINNLSKIDRYVLDNGGGSGKSFNWLLLNEIKLDNIMLAGGLTTANCIAATRLGCAGIDFNSKLEIEPGIKDHKKISTVFDTLRSY</sequence>
<gene>
    <name evidence="15 19" type="primary">trpC</name>
    <name evidence="16" type="synonym">trpF</name>
    <name evidence="19" type="ORF">TRABTM_A_00140</name>
</gene>
<keyword evidence="9 15" id="KW-0822">Tryptophan biosynthesis</keyword>
<dbReference type="Gene3D" id="3.20.20.70">
    <property type="entry name" value="Aldolase class I"/>
    <property type="match status" value="2"/>
</dbReference>
<dbReference type="EC" id="5.3.1.24" evidence="16"/>
<dbReference type="InterPro" id="IPR013798">
    <property type="entry name" value="Indole-3-glycerol_P_synth_dom"/>
</dbReference>
<protein>
    <recommendedName>
        <fullName evidence="15 16">Multifunctional fusion protein</fullName>
    </recommendedName>
    <domain>
        <recommendedName>
            <fullName evidence="15">Indole-3-glycerol phosphate synthase</fullName>
            <shortName evidence="15">IGPS</shortName>
            <ecNumber evidence="15">4.1.1.48</ecNumber>
        </recommendedName>
    </domain>
    <domain>
        <recommendedName>
            <fullName evidence="16">N-(5'-phosphoribosyl)anthranilate isomerase</fullName>
            <shortName evidence="16">PRAI</shortName>
            <ecNumber evidence="16">5.3.1.24</ecNumber>
        </recommendedName>
    </domain>
</protein>
<dbReference type="EC" id="4.1.1.48" evidence="15"/>
<keyword evidence="11 16" id="KW-0413">Isomerase</keyword>
<dbReference type="AlphaFoldDB" id="A0A1C3L3N9"/>
<dbReference type="UniPathway" id="UPA00035">
    <property type="reaction ID" value="UER00042"/>
</dbReference>
<evidence type="ECO:0000256" key="15">
    <source>
        <dbReference type="HAMAP-Rule" id="MF_00134"/>
    </source>
</evidence>
<dbReference type="PANTHER" id="PTHR22854:SF2">
    <property type="entry name" value="INDOLE-3-GLYCEROL-PHOSPHATE SYNTHASE"/>
    <property type="match status" value="1"/>
</dbReference>
<comment type="catalytic activity">
    <reaction evidence="2 15">
        <text>1-(2-carboxyphenylamino)-1-deoxy-D-ribulose 5-phosphate + H(+) = (1S,2R)-1-C-(indol-3-yl)glycerol 3-phosphate + CO2 + H2O</text>
        <dbReference type="Rhea" id="RHEA:23476"/>
        <dbReference type="ChEBI" id="CHEBI:15377"/>
        <dbReference type="ChEBI" id="CHEBI:15378"/>
        <dbReference type="ChEBI" id="CHEBI:16526"/>
        <dbReference type="ChEBI" id="CHEBI:58613"/>
        <dbReference type="ChEBI" id="CHEBI:58866"/>
        <dbReference type="EC" id="4.1.1.48"/>
    </reaction>
</comment>
<dbReference type="Pfam" id="PF00218">
    <property type="entry name" value="IGPS"/>
    <property type="match status" value="1"/>
</dbReference>
<dbReference type="InterPro" id="IPR001240">
    <property type="entry name" value="PRAI_dom"/>
</dbReference>
<comment type="pathway">
    <text evidence="3 16">Amino-acid biosynthesis; L-tryptophan biosynthesis; L-tryptophan from chorismate: step 3/5.</text>
</comment>
<evidence type="ECO:0000256" key="11">
    <source>
        <dbReference type="ARBA" id="ARBA00023235"/>
    </source>
</evidence>
<evidence type="ECO:0000256" key="2">
    <source>
        <dbReference type="ARBA" id="ARBA00001633"/>
    </source>
</evidence>
<keyword evidence="8 15" id="KW-0210">Decarboxylase</keyword>
<keyword evidence="7 15" id="KW-0028">Amino-acid biosynthesis</keyword>
<evidence type="ECO:0000256" key="7">
    <source>
        <dbReference type="ARBA" id="ARBA00022605"/>
    </source>
</evidence>
<dbReference type="GO" id="GO:0000162">
    <property type="term" value="P:L-tryptophan biosynthetic process"/>
    <property type="evidence" value="ECO:0007669"/>
    <property type="project" value="UniProtKB-UniRule"/>
</dbReference>
<comment type="similarity">
    <text evidence="6">In the C-terminal section; belongs to the TrpF family.</text>
</comment>
<dbReference type="CDD" id="cd00331">
    <property type="entry name" value="IGPS"/>
    <property type="match status" value="1"/>
</dbReference>
<dbReference type="GO" id="GO:0004425">
    <property type="term" value="F:indole-3-glycerol-phosphate synthase activity"/>
    <property type="evidence" value="ECO:0007669"/>
    <property type="project" value="UniProtKB-UniRule"/>
</dbReference>
<keyword evidence="13" id="KW-0511">Multifunctional enzyme</keyword>
<evidence type="ECO:0000313" key="19">
    <source>
        <dbReference type="EMBL" id="SBT81898.1"/>
    </source>
</evidence>
<dbReference type="STRING" id="1835721.TRABTM_A_00140"/>
<feature type="domain" description="Indole-3-glycerol phosphate synthase" evidence="17">
    <location>
        <begin position="6"/>
        <end position="247"/>
    </location>
</feature>
<evidence type="ECO:0000256" key="3">
    <source>
        <dbReference type="ARBA" id="ARBA00004664"/>
    </source>
</evidence>
<feature type="domain" description="N-(5'phosphoribosyl) anthranilate isomerase (PRAI)" evidence="18">
    <location>
        <begin position="259"/>
        <end position="449"/>
    </location>
</feature>
<dbReference type="InterPro" id="IPR001468">
    <property type="entry name" value="Indole-3-GlycerolPSynthase_CS"/>
</dbReference>
<evidence type="ECO:0000256" key="14">
    <source>
        <dbReference type="ARBA" id="ARBA00025592"/>
    </source>
</evidence>
<evidence type="ECO:0000256" key="10">
    <source>
        <dbReference type="ARBA" id="ARBA00023141"/>
    </source>
</evidence>
<dbReference type="InterPro" id="IPR013785">
    <property type="entry name" value="Aldolase_TIM"/>
</dbReference>
<evidence type="ECO:0000256" key="8">
    <source>
        <dbReference type="ARBA" id="ARBA00022793"/>
    </source>
</evidence>
<evidence type="ECO:0000256" key="4">
    <source>
        <dbReference type="ARBA" id="ARBA00004696"/>
    </source>
</evidence>
<dbReference type="InterPro" id="IPR011060">
    <property type="entry name" value="RibuloseP-bd_barrel"/>
</dbReference>
<comment type="similarity">
    <text evidence="15">Belongs to the TrpC family.</text>
</comment>
<evidence type="ECO:0000256" key="16">
    <source>
        <dbReference type="HAMAP-Rule" id="MF_00135"/>
    </source>
</evidence>
<dbReference type="EMBL" id="LT594522">
    <property type="protein sequence ID" value="SBT81898.1"/>
    <property type="molecule type" value="Genomic_DNA"/>
</dbReference>
<comment type="similarity">
    <text evidence="16">Belongs to the TrpF family.</text>
</comment>
<accession>A0A1C3L3N9</accession>
<proteinExistence type="inferred from homology"/>
<dbReference type="PROSITE" id="PS00614">
    <property type="entry name" value="IGPS"/>
    <property type="match status" value="1"/>
</dbReference>
<evidence type="ECO:0000313" key="20">
    <source>
        <dbReference type="Proteomes" id="UP000092809"/>
    </source>
</evidence>
<comment type="similarity">
    <text evidence="5">In the N-terminal section; belongs to the TrpC family.</text>
</comment>
<keyword evidence="12 15" id="KW-0456">Lyase</keyword>
<dbReference type="HAMAP" id="MF_00135">
    <property type="entry name" value="PRAI"/>
    <property type="match status" value="1"/>
</dbReference>
<dbReference type="Proteomes" id="UP000092809">
    <property type="component" value="Chromosome I"/>
</dbReference>
<evidence type="ECO:0000256" key="12">
    <source>
        <dbReference type="ARBA" id="ARBA00023239"/>
    </source>
</evidence>
<comment type="function">
    <text evidence="14">Bifunctional enzyme that catalyzes two sequential steps of tryptophan biosynthetic pathway. The first reaction is catalyzed by the isomerase, coded by the TrpF domain; the second reaction is catalyzed by the synthase, coded by the TrpC domain.</text>
</comment>
<dbReference type="Pfam" id="PF00697">
    <property type="entry name" value="PRAI"/>
    <property type="match status" value="1"/>
</dbReference>
<evidence type="ECO:0000256" key="6">
    <source>
        <dbReference type="ARBA" id="ARBA00009847"/>
    </source>
</evidence>
<evidence type="ECO:0000256" key="1">
    <source>
        <dbReference type="ARBA" id="ARBA00001164"/>
    </source>
</evidence>
<evidence type="ECO:0000256" key="13">
    <source>
        <dbReference type="ARBA" id="ARBA00023268"/>
    </source>
</evidence>
<dbReference type="KEGG" id="senm:TRABTM_A_00140"/>
<evidence type="ECO:0000256" key="5">
    <source>
        <dbReference type="ARBA" id="ARBA00007902"/>
    </source>
</evidence>
<comment type="pathway">
    <text evidence="4 15">Amino-acid biosynthesis; L-tryptophan biosynthesis; L-tryptophan from chorismate: step 4/5.</text>
</comment>